<proteinExistence type="predicted"/>
<evidence type="ECO:0000313" key="2">
    <source>
        <dbReference type="Proteomes" id="UP000288096"/>
    </source>
</evidence>
<dbReference type="OrthoDB" id="5625658at2"/>
<accession>A0A401FTZ9</accession>
<reference evidence="2" key="2">
    <citation type="submission" date="2019-01" db="EMBL/GenBank/DDBJ databases">
        <title>Genome sequence of Desulfonema ishimotonii strain Tokyo 01.</title>
        <authorList>
            <person name="Fukui M."/>
        </authorList>
    </citation>
    <scope>NUCLEOTIDE SEQUENCE [LARGE SCALE GENOMIC DNA]</scope>
    <source>
        <strain evidence="2">Tokyo 01</strain>
    </source>
</reference>
<name>A0A401FTZ9_9BACT</name>
<keyword evidence="2" id="KW-1185">Reference proteome</keyword>
<dbReference type="Proteomes" id="UP000288096">
    <property type="component" value="Unassembled WGS sequence"/>
</dbReference>
<sequence length="118" mass="13362">MAGDLKARIRESIENLVTLEIITAVGHVQYNARGGEAGDTEQRLPDLDYTRDPKVILTRIDLLQGDIKTVYNEEFVTGNYQSLKEFHSAREKEGYEIVQKNIAAIERLLNLVNAQSEE</sequence>
<dbReference type="EMBL" id="BEXT01000001">
    <property type="protein sequence ID" value="GBC60457.1"/>
    <property type="molecule type" value="Genomic_DNA"/>
</dbReference>
<reference evidence="2" key="1">
    <citation type="submission" date="2017-11" db="EMBL/GenBank/DDBJ databases">
        <authorList>
            <person name="Watanabe M."/>
            <person name="Kojima H."/>
        </authorList>
    </citation>
    <scope>NUCLEOTIDE SEQUENCE [LARGE SCALE GENOMIC DNA]</scope>
    <source>
        <strain evidence="2">Tokyo 01</strain>
    </source>
</reference>
<organism evidence="1 2">
    <name type="scientific">Desulfonema ishimotonii</name>
    <dbReference type="NCBI Taxonomy" id="45657"/>
    <lineage>
        <taxon>Bacteria</taxon>
        <taxon>Pseudomonadati</taxon>
        <taxon>Thermodesulfobacteriota</taxon>
        <taxon>Desulfobacteria</taxon>
        <taxon>Desulfobacterales</taxon>
        <taxon>Desulfococcaceae</taxon>
        <taxon>Desulfonema</taxon>
    </lineage>
</organism>
<gene>
    <name evidence="1" type="ORF">DENIS_1410</name>
</gene>
<comment type="caution">
    <text evidence="1">The sequence shown here is derived from an EMBL/GenBank/DDBJ whole genome shotgun (WGS) entry which is preliminary data.</text>
</comment>
<protein>
    <submittedName>
        <fullName evidence="1">Uncharacterized protein</fullName>
    </submittedName>
</protein>
<evidence type="ECO:0000313" key="1">
    <source>
        <dbReference type="EMBL" id="GBC60457.1"/>
    </source>
</evidence>
<dbReference type="RefSeq" id="WP_124327868.1">
    <property type="nucleotide sequence ID" value="NZ_BEXT01000001.1"/>
</dbReference>
<dbReference type="AlphaFoldDB" id="A0A401FTZ9"/>